<dbReference type="AlphaFoldDB" id="A0A6A6N0P1"/>
<gene>
    <name evidence="2" type="ORF">GH714_041478</name>
</gene>
<evidence type="ECO:0000313" key="2">
    <source>
        <dbReference type="EMBL" id="KAF2318126.1"/>
    </source>
</evidence>
<feature type="region of interest" description="Disordered" evidence="1">
    <location>
        <begin position="209"/>
        <end position="318"/>
    </location>
</feature>
<dbReference type="SUPFAM" id="SSF56672">
    <property type="entry name" value="DNA/RNA polymerases"/>
    <property type="match status" value="1"/>
</dbReference>
<evidence type="ECO:0008006" key="4">
    <source>
        <dbReference type="Google" id="ProtNLM"/>
    </source>
</evidence>
<dbReference type="InterPro" id="IPR043502">
    <property type="entry name" value="DNA/RNA_pol_sf"/>
</dbReference>
<keyword evidence="3" id="KW-1185">Reference proteome</keyword>
<evidence type="ECO:0000313" key="3">
    <source>
        <dbReference type="Proteomes" id="UP000467840"/>
    </source>
</evidence>
<feature type="compositionally biased region" description="Polar residues" evidence="1">
    <location>
        <begin position="273"/>
        <end position="282"/>
    </location>
</feature>
<accession>A0A6A6N0P1</accession>
<sequence length="501" mass="55754">MGPLHYFLGIQVLRQPTSLVLSQQKYLEDLLRETNMLTSKPCATPMPTAPTLSKAMGSPHPHPEHYRQVLGSLQYLTLTRPDIAFSVNKLAQFMHSPTDIHWQAVKRLLRYLRELLLLVSLSPNGPNGILVLDSLEVWSSTYWNSGFFIHIYCGQLSKPWIAMELCDATSAGSLPGTLMVSDFSSHHHHQQQPILVSNTNLDAETIQEMNPAASSKKATRSNNKKNRSNMNGTSSRFQERELGKRTGTARSIPLKAKRPEDEKIQGLEKSKHYSQANPNNLEQLGPASSLENGENLGFGSQEMKSPSKMAGEEDQEEPGTYLLQHQMNSVSIIDKFLGLTSAPKSSLIFDLSHNVVVPSGSGADFEDEFSGFPGNWDISDARVQNRRCAMPSMKLSRGNVNVQNPNAIFMATPIAQEYKPSSNFITISNAQEQNLNSLFIPPLNTHEENPSSLFINFSNSNERNPSPTPMTPMDTEGLHSRFRQDQHSCNPNAANNYSSLY</sequence>
<dbReference type="Proteomes" id="UP000467840">
    <property type="component" value="Chromosome 6"/>
</dbReference>
<reference evidence="2 3" key="1">
    <citation type="journal article" date="2020" name="Mol. Plant">
        <title>The Chromosome-Based Rubber Tree Genome Provides New Insights into Spurge Genome Evolution and Rubber Biosynthesis.</title>
        <authorList>
            <person name="Liu J."/>
            <person name="Shi C."/>
            <person name="Shi C.C."/>
            <person name="Li W."/>
            <person name="Zhang Q.J."/>
            <person name="Zhang Y."/>
            <person name="Li K."/>
            <person name="Lu H.F."/>
            <person name="Shi C."/>
            <person name="Zhu S.T."/>
            <person name="Xiao Z.Y."/>
            <person name="Nan H."/>
            <person name="Yue Y."/>
            <person name="Zhu X.G."/>
            <person name="Wu Y."/>
            <person name="Hong X.N."/>
            <person name="Fan G.Y."/>
            <person name="Tong Y."/>
            <person name="Zhang D."/>
            <person name="Mao C.L."/>
            <person name="Liu Y.L."/>
            <person name="Hao S.J."/>
            <person name="Liu W.Q."/>
            <person name="Lv M.Q."/>
            <person name="Zhang H.B."/>
            <person name="Liu Y."/>
            <person name="Hu-Tang G.R."/>
            <person name="Wang J.P."/>
            <person name="Wang J.H."/>
            <person name="Sun Y.H."/>
            <person name="Ni S.B."/>
            <person name="Chen W.B."/>
            <person name="Zhang X.C."/>
            <person name="Jiao Y.N."/>
            <person name="Eichler E.E."/>
            <person name="Li G.H."/>
            <person name="Liu X."/>
            <person name="Gao L.Z."/>
        </authorList>
    </citation>
    <scope>NUCLEOTIDE SEQUENCE [LARGE SCALE GENOMIC DNA]</scope>
    <source>
        <strain evidence="3">cv. GT1</strain>
        <tissue evidence="2">Leaf</tissue>
    </source>
</reference>
<feature type="compositionally biased region" description="Polar residues" evidence="1">
    <location>
        <begin position="456"/>
        <end position="465"/>
    </location>
</feature>
<protein>
    <recommendedName>
        <fullName evidence="4">Reverse transcriptase Ty1/copia-type domain-containing protein</fullName>
    </recommendedName>
</protein>
<proteinExistence type="predicted"/>
<comment type="caution">
    <text evidence="2">The sequence shown here is derived from an EMBL/GenBank/DDBJ whole genome shotgun (WGS) entry which is preliminary data.</text>
</comment>
<feature type="compositionally biased region" description="Basic residues" evidence="1">
    <location>
        <begin position="217"/>
        <end position="227"/>
    </location>
</feature>
<feature type="compositionally biased region" description="Polar residues" evidence="1">
    <location>
        <begin position="487"/>
        <end position="501"/>
    </location>
</feature>
<evidence type="ECO:0000256" key="1">
    <source>
        <dbReference type="SAM" id="MobiDB-lite"/>
    </source>
</evidence>
<dbReference type="PANTHER" id="PTHR11439">
    <property type="entry name" value="GAG-POL-RELATED RETROTRANSPOSON"/>
    <property type="match status" value="1"/>
</dbReference>
<organism evidence="2 3">
    <name type="scientific">Hevea brasiliensis</name>
    <name type="common">Para rubber tree</name>
    <name type="synonym">Siphonia brasiliensis</name>
    <dbReference type="NCBI Taxonomy" id="3981"/>
    <lineage>
        <taxon>Eukaryota</taxon>
        <taxon>Viridiplantae</taxon>
        <taxon>Streptophyta</taxon>
        <taxon>Embryophyta</taxon>
        <taxon>Tracheophyta</taxon>
        <taxon>Spermatophyta</taxon>
        <taxon>Magnoliopsida</taxon>
        <taxon>eudicotyledons</taxon>
        <taxon>Gunneridae</taxon>
        <taxon>Pentapetalae</taxon>
        <taxon>rosids</taxon>
        <taxon>fabids</taxon>
        <taxon>Malpighiales</taxon>
        <taxon>Euphorbiaceae</taxon>
        <taxon>Crotonoideae</taxon>
        <taxon>Micrandreae</taxon>
        <taxon>Hevea</taxon>
    </lineage>
</organism>
<name>A0A6A6N0P1_HEVBR</name>
<dbReference type="EMBL" id="JAAGAX010000004">
    <property type="protein sequence ID" value="KAF2318126.1"/>
    <property type="molecule type" value="Genomic_DNA"/>
</dbReference>
<dbReference type="PANTHER" id="PTHR11439:SF455">
    <property type="entry name" value="RLK (RECEPTOR-LIKE PROTEIN KINASE) 8, PUTATIVE-RELATED"/>
    <property type="match status" value="1"/>
</dbReference>
<feature type="region of interest" description="Disordered" evidence="1">
    <location>
        <begin position="456"/>
        <end position="477"/>
    </location>
</feature>
<feature type="region of interest" description="Disordered" evidence="1">
    <location>
        <begin position="482"/>
        <end position="501"/>
    </location>
</feature>
<feature type="compositionally biased region" description="Basic and acidic residues" evidence="1">
    <location>
        <begin position="257"/>
        <end position="271"/>
    </location>
</feature>